<dbReference type="Pfam" id="PF13520">
    <property type="entry name" value="AA_permease_2"/>
    <property type="match status" value="1"/>
</dbReference>
<dbReference type="EMBL" id="CAJVPJ010000528">
    <property type="protein sequence ID" value="CAG8534258.1"/>
    <property type="molecule type" value="Genomic_DNA"/>
</dbReference>
<feature type="transmembrane region" description="Helical" evidence="5">
    <location>
        <begin position="445"/>
        <end position="466"/>
    </location>
</feature>
<evidence type="ECO:0000256" key="5">
    <source>
        <dbReference type="SAM" id="Phobius"/>
    </source>
</evidence>
<evidence type="ECO:0000256" key="4">
    <source>
        <dbReference type="ARBA" id="ARBA00023136"/>
    </source>
</evidence>
<evidence type="ECO:0000256" key="2">
    <source>
        <dbReference type="ARBA" id="ARBA00022692"/>
    </source>
</evidence>
<dbReference type="InterPro" id="IPR050598">
    <property type="entry name" value="AminoAcid_Transporter"/>
</dbReference>
<evidence type="ECO:0000313" key="6">
    <source>
        <dbReference type="EMBL" id="CAG8534258.1"/>
    </source>
</evidence>
<proteinExistence type="predicted"/>
<dbReference type="GO" id="GO:0015179">
    <property type="term" value="F:L-amino acid transmembrane transporter activity"/>
    <property type="evidence" value="ECO:0007669"/>
    <property type="project" value="TreeGrafter"/>
</dbReference>
<feature type="transmembrane region" description="Helical" evidence="5">
    <location>
        <begin position="226"/>
        <end position="244"/>
    </location>
</feature>
<dbReference type="InterPro" id="IPR002293">
    <property type="entry name" value="AA/rel_permease1"/>
</dbReference>
<dbReference type="OrthoDB" id="10062876at2759"/>
<dbReference type="AlphaFoldDB" id="A0A9N9AIV5"/>
<comment type="subcellular location">
    <subcellularLocation>
        <location evidence="1">Membrane</location>
        <topology evidence="1">Multi-pass membrane protein</topology>
    </subcellularLocation>
</comment>
<accession>A0A9N9AIV5</accession>
<keyword evidence="4 5" id="KW-0472">Membrane</keyword>
<organism evidence="6 7">
    <name type="scientific">Paraglomus occultum</name>
    <dbReference type="NCBI Taxonomy" id="144539"/>
    <lineage>
        <taxon>Eukaryota</taxon>
        <taxon>Fungi</taxon>
        <taxon>Fungi incertae sedis</taxon>
        <taxon>Mucoromycota</taxon>
        <taxon>Glomeromycotina</taxon>
        <taxon>Glomeromycetes</taxon>
        <taxon>Paraglomerales</taxon>
        <taxon>Paraglomeraceae</taxon>
        <taxon>Paraglomus</taxon>
    </lineage>
</organism>
<sequence>MDKREKFIGVAGGLGNNINNMIGAGIFSSPGTVWRNVGSPWIALILWAIGGFVSLCGTLTYTELGSQFHGAGETTYFEYSFPKPRLLLSYSFTMVYIVIIRPAGISAVANVCAQYLLFTLGLDAKGCDLYYDFHPPYFQGSNFWRLRLITIAILAVIALYHSLSNKWSNRINQALVMIKVLTILTVVILGLSFAKASAERANNGNRNWKSFSTADPSFYDVSATTWIQRYITAMLTILFAYSGWNNLNYLTDEYETGGSYRNLWISNAGAVGIVTLLYLLANFAYTAVLDVSTITGSTGSDPNEIIGIYFATQISKVNDEIENPDANIKTARALAFFIALSAFGAAAVLMQSASRVVEKAGEHNYVPYISTWLTTWNTRLGTPVNSFIALFTWCSFLTLIVPGSSPFEFLTELEQYSAYFFFLLTAIGALKLRRKGWLETRAYRAPLFAVLLFILFAFLIVVLAWVPEAHKSSPATSTILTNATALQCPTSKINTYAVFGTSLGAVMLTGVLWWFLGDKFTREEENEK</sequence>
<gene>
    <name evidence="6" type="ORF">POCULU_LOCUS4209</name>
</gene>
<dbReference type="GO" id="GO:0016020">
    <property type="term" value="C:membrane"/>
    <property type="evidence" value="ECO:0007669"/>
    <property type="project" value="UniProtKB-SubCell"/>
</dbReference>
<feature type="transmembrane region" description="Helical" evidence="5">
    <location>
        <begin position="384"/>
        <end position="404"/>
    </location>
</feature>
<dbReference type="Proteomes" id="UP000789572">
    <property type="component" value="Unassembled WGS sequence"/>
</dbReference>
<feature type="transmembrane region" description="Helical" evidence="5">
    <location>
        <begin position="144"/>
        <end position="163"/>
    </location>
</feature>
<dbReference type="PANTHER" id="PTHR11785:SF353">
    <property type="entry name" value="METHIONINE TRANSPORTER (EUROFUNG)"/>
    <property type="match status" value="1"/>
</dbReference>
<feature type="transmembrane region" description="Helical" evidence="5">
    <location>
        <begin position="416"/>
        <end position="433"/>
    </location>
</feature>
<feature type="transmembrane region" description="Helical" evidence="5">
    <location>
        <begin position="264"/>
        <end position="285"/>
    </location>
</feature>
<feature type="transmembrane region" description="Helical" evidence="5">
    <location>
        <begin position="7"/>
        <end position="29"/>
    </location>
</feature>
<dbReference type="Gene3D" id="1.20.1740.10">
    <property type="entry name" value="Amino acid/polyamine transporter I"/>
    <property type="match status" value="1"/>
</dbReference>
<evidence type="ECO:0000313" key="7">
    <source>
        <dbReference type="Proteomes" id="UP000789572"/>
    </source>
</evidence>
<feature type="transmembrane region" description="Helical" evidence="5">
    <location>
        <begin position="87"/>
        <end position="109"/>
    </location>
</feature>
<evidence type="ECO:0000256" key="1">
    <source>
        <dbReference type="ARBA" id="ARBA00004141"/>
    </source>
</evidence>
<keyword evidence="2 5" id="KW-0812">Transmembrane</keyword>
<comment type="caution">
    <text evidence="6">The sequence shown here is derived from an EMBL/GenBank/DDBJ whole genome shotgun (WGS) entry which is preliminary data.</text>
</comment>
<feature type="transmembrane region" description="Helical" evidence="5">
    <location>
        <begin position="175"/>
        <end position="194"/>
    </location>
</feature>
<reference evidence="6" key="1">
    <citation type="submission" date="2021-06" db="EMBL/GenBank/DDBJ databases">
        <authorList>
            <person name="Kallberg Y."/>
            <person name="Tangrot J."/>
            <person name="Rosling A."/>
        </authorList>
    </citation>
    <scope>NUCLEOTIDE SEQUENCE</scope>
    <source>
        <strain evidence="6">IA702</strain>
    </source>
</reference>
<keyword evidence="7" id="KW-1185">Reference proteome</keyword>
<dbReference type="PANTHER" id="PTHR11785">
    <property type="entry name" value="AMINO ACID TRANSPORTER"/>
    <property type="match status" value="1"/>
</dbReference>
<keyword evidence="3 5" id="KW-1133">Transmembrane helix</keyword>
<feature type="transmembrane region" description="Helical" evidence="5">
    <location>
        <begin position="333"/>
        <end position="350"/>
    </location>
</feature>
<dbReference type="PIRSF" id="PIRSF006060">
    <property type="entry name" value="AA_transporter"/>
    <property type="match status" value="1"/>
</dbReference>
<feature type="transmembrane region" description="Helical" evidence="5">
    <location>
        <begin position="496"/>
        <end position="516"/>
    </location>
</feature>
<feature type="transmembrane region" description="Helical" evidence="5">
    <location>
        <begin position="41"/>
        <end position="61"/>
    </location>
</feature>
<evidence type="ECO:0000256" key="3">
    <source>
        <dbReference type="ARBA" id="ARBA00022989"/>
    </source>
</evidence>
<name>A0A9N9AIV5_9GLOM</name>
<protein>
    <submittedName>
        <fullName evidence="6">6850_t:CDS:1</fullName>
    </submittedName>
</protein>